<feature type="non-terminal residue" evidence="1">
    <location>
        <position position="1"/>
    </location>
</feature>
<name>X1NXW1_9ZZZZ</name>
<comment type="caution">
    <text evidence="1">The sequence shown here is derived from an EMBL/GenBank/DDBJ whole genome shotgun (WGS) entry which is preliminary data.</text>
</comment>
<dbReference type="EMBL" id="BARV01038579">
    <property type="protein sequence ID" value="GAI48902.1"/>
    <property type="molecule type" value="Genomic_DNA"/>
</dbReference>
<protein>
    <submittedName>
        <fullName evidence="1">Uncharacterized protein</fullName>
    </submittedName>
</protein>
<reference evidence="1" key="1">
    <citation type="journal article" date="2014" name="Front. Microbiol.">
        <title>High frequency of phylogenetically diverse reductive dehalogenase-homologous genes in deep subseafloor sedimentary metagenomes.</title>
        <authorList>
            <person name="Kawai M."/>
            <person name="Futagami T."/>
            <person name="Toyoda A."/>
            <person name="Takaki Y."/>
            <person name="Nishi S."/>
            <person name="Hori S."/>
            <person name="Arai W."/>
            <person name="Tsubouchi T."/>
            <person name="Morono Y."/>
            <person name="Uchiyama I."/>
            <person name="Ito T."/>
            <person name="Fujiyama A."/>
            <person name="Inagaki F."/>
            <person name="Takami H."/>
        </authorList>
    </citation>
    <scope>NUCLEOTIDE SEQUENCE</scope>
    <source>
        <strain evidence="1">Expedition CK06-06</strain>
    </source>
</reference>
<evidence type="ECO:0000313" key="1">
    <source>
        <dbReference type="EMBL" id="GAI48902.1"/>
    </source>
</evidence>
<sequence length="129" mass="15388">NELLLQYQKAFVDKMLSISLQYGNVLYCIDNETKGTEEWAIFWADYVKCKAGEKEIYITQMWDDWDVKSEMHKRTINNPDRYSYIDISQNSQTPGHDNWENAQYVFNYISKKQTLLLPVVEIYFPEILL</sequence>
<dbReference type="AlphaFoldDB" id="X1NXW1"/>
<gene>
    <name evidence="1" type="ORF">S06H3_59387</name>
</gene>
<proteinExistence type="predicted"/>
<organism evidence="1">
    <name type="scientific">marine sediment metagenome</name>
    <dbReference type="NCBI Taxonomy" id="412755"/>
    <lineage>
        <taxon>unclassified sequences</taxon>
        <taxon>metagenomes</taxon>
        <taxon>ecological metagenomes</taxon>
    </lineage>
</organism>
<accession>X1NXW1</accession>